<organism evidence="3 4">
    <name type="scientific">[Torrubiella] hemipterigena</name>
    <dbReference type="NCBI Taxonomy" id="1531966"/>
    <lineage>
        <taxon>Eukaryota</taxon>
        <taxon>Fungi</taxon>
        <taxon>Dikarya</taxon>
        <taxon>Ascomycota</taxon>
        <taxon>Pezizomycotina</taxon>
        <taxon>Sordariomycetes</taxon>
        <taxon>Hypocreomycetidae</taxon>
        <taxon>Hypocreales</taxon>
        <taxon>Clavicipitaceae</taxon>
        <taxon>Clavicipitaceae incertae sedis</taxon>
        <taxon>'Torrubiella' clade</taxon>
    </lineage>
</organism>
<evidence type="ECO:0000256" key="1">
    <source>
        <dbReference type="SAM" id="MobiDB-lite"/>
    </source>
</evidence>
<dbReference type="OrthoDB" id="2426396at2759"/>
<keyword evidence="4" id="KW-1185">Reference proteome</keyword>
<sequence>MRVALGTTLAAFIPPIFAGQEATAIRKVAPDSNEKILAHHLAFAPLQAFTPGDAAAAAHAFLNAQSAEDVQSPTTRYRPAFALHHDDSESNILQRAAVALSMLQRRSSCPAGMSGCDAIGAPNKCCQQGTHCVSVQDSTVGGVACCPSGSDCRGNVGKCPPDAVSCPAQLGGGCCIPGYICQGEGCVPSASAKPTTETRTVIQSTTNPTEHETITRTTIVAGSPTTVIVTQVVTRTESSKPETKTTTQYVTEKGTTTDGGGVAPWRPISGSTTETSEPQQPTQSGCPTGFYGCLATHGGGCCRTDRNCHTSSCPPQASKTITSNGVTLVVPETDVPANPTATCAGGWFLCGPDAGPVAGCCPSGYECGTASCFTRGPTQTGVVQKHLPGSGVGGRIVMPCKLAILGLVMAMVL</sequence>
<accession>A0A0A1SW70</accession>
<dbReference type="HOGENOM" id="CLU_044725_0_0_1"/>
<feature type="compositionally biased region" description="Low complexity" evidence="1">
    <location>
        <begin position="271"/>
        <end position="283"/>
    </location>
</feature>
<dbReference type="PANTHER" id="PTHR39599:SF2">
    <property type="entry name" value="ANCHORED PROTEIN, PUTATIVE (AFU_ORTHOLOGUE AFUA_1G09650)-RELATED"/>
    <property type="match status" value="1"/>
</dbReference>
<dbReference type="Proteomes" id="UP000039046">
    <property type="component" value="Unassembled WGS sequence"/>
</dbReference>
<evidence type="ECO:0000256" key="2">
    <source>
        <dbReference type="SAM" id="SignalP"/>
    </source>
</evidence>
<dbReference type="AlphaFoldDB" id="A0A0A1SW70"/>
<feature type="signal peptide" evidence="2">
    <location>
        <begin position="1"/>
        <end position="18"/>
    </location>
</feature>
<gene>
    <name evidence="3" type="ORF">VHEMI02581</name>
</gene>
<evidence type="ECO:0008006" key="5">
    <source>
        <dbReference type="Google" id="ProtNLM"/>
    </source>
</evidence>
<protein>
    <recommendedName>
        <fullName evidence="5">GPI anchored protein</fullName>
    </recommendedName>
</protein>
<reference evidence="3 4" key="1">
    <citation type="journal article" date="2015" name="Genome Announc.">
        <title>Draft Genome Sequence and Gene Annotation of the Entomopathogenic Fungus Verticillium hemipterigenum.</title>
        <authorList>
            <person name="Horn F."/>
            <person name="Habel A."/>
            <person name="Scharf D.H."/>
            <person name="Dworschak J."/>
            <person name="Brakhage A.A."/>
            <person name="Guthke R."/>
            <person name="Hertweck C."/>
            <person name="Linde J."/>
        </authorList>
    </citation>
    <scope>NUCLEOTIDE SEQUENCE [LARGE SCALE GENOMIC DNA]</scope>
</reference>
<name>A0A0A1SW70_9HYPO</name>
<dbReference type="PANTHER" id="PTHR39599">
    <property type="entry name" value="GPI-ANCHORED PROTEIN (EUROFUNG)-RELATED-RELATED"/>
    <property type="match status" value="1"/>
</dbReference>
<proteinExistence type="predicted"/>
<feature type="chain" id="PRO_5001978998" description="GPI anchored protein" evidence="2">
    <location>
        <begin position="19"/>
        <end position="413"/>
    </location>
</feature>
<dbReference type="EMBL" id="CDHN01000001">
    <property type="protein sequence ID" value="CEJ82521.1"/>
    <property type="molecule type" value="Genomic_DNA"/>
</dbReference>
<evidence type="ECO:0000313" key="4">
    <source>
        <dbReference type="Proteomes" id="UP000039046"/>
    </source>
</evidence>
<keyword evidence="2" id="KW-0732">Signal</keyword>
<evidence type="ECO:0000313" key="3">
    <source>
        <dbReference type="EMBL" id="CEJ82521.1"/>
    </source>
</evidence>
<dbReference type="STRING" id="1531966.A0A0A1SW70"/>
<feature type="region of interest" description="Disordered" evidence="1">
    <location>
        <begin position="234"/>
        <end position="283"/>
    </location>
</feature>